<reference evidence="1" key="1">
    <citation type="submission" date="2019-08" db="EMBL/GenBank/DDBJ databases">
        <authorList>
            <person name="Kucharzyk K."/>
            <person name="Murdoch R.W."/>
            <person name="Higgins S."/>
            <person name="Loffler F."/>
        </authorList>
    </citation>
    <scope>NUCLEOTIDE SEQUENCE</scope>
</reference>
<dbReference type="AlphaFoldDB" id="A0A644V6D3"/>
<comment type="caution">
    <text evidence="1">The sequence shown here is derived from an EMBL/GenBank/DDBJ whole genome shotgun (WGS) entry which is preliminary data.</text>
</comment>
<dbReference type="EMBL" id="VSSQ01000220">
    <property type="protein sequence ID" value="MPL86362.1"/>
    <property type="molecule type" value="Genomic_DNA"/>
</dbReference>
<sequence length="203" mass="23639">MDYRNLSASEKIEQVRKYRPYKEERRYMAVYLTALRRNDRKTIDEYESFGDDPRHIIMNRRAYDRGQLFGFTVKTLNEHGWLKNAEFTNVERIEFIDRKGWVAFNYVTIGQGANGKWSYGASYSTGGSGGGYGLGIWGEVYNNRKECLTAALRELLSRHARQRERLKNDPTNFNPTLSNTVVKQVQAMLQEMTVAKQLTLLFK</sequence>
<name>A0A644V6D3_9ZZZZ</name>
<gene>
    <name evidence="1" type="ORF">SDC9_32342</name>
</gene>
<accession>A0A644V6D3</accession>
<organism evidence="1">
    <name type="scientific">bioreactor metagenome</name>
    <dbReference type="NCBI Taxonomy" id="1076179"/>
    <lineage>
        <taxon>unclassified sequences</taxon>
        <taxon>metagenomes</taxon>
        <taxon>ecological metagenomes</taxon>
    </lineage>
</organism>
<evidence type="ECO:0000313" key="1">
    <source>
        <dbReference type="EMBL" id="MPL86362.1"/>
    </source>
</evidence>
<protein>
    <submittedName>
        <fullName evidence="1">Uncharacterized protein</fullName>
    </submittedName>
</protein>
<proteinExistence type="predicted"/>